<name>A0A506UAF6_9HYPH</name>
<dbReference type="RefSeq" id="WP_141149078.1">
    <property type="nucleotide sequence ID" value="NZ_VHLG01000005.1"/>
</dbReference>
<proteinExistence type="predicted"/>
<evidence type="ECO:0000313" key="2">
    <source>
        <dbReference type="Proteomes" id="UP000318801"/>
    </source>
</evidence>
<accession>A0A506UAF6</accession>
<dbReference type="EMBL" id="VHLG01000005">
    <property type="protein sequence ID" value="TPW30508.1"/>
    <property type="molecule type" value="Genomic_DNA"/>
</dbReference>
<reference evidence="1 2" key="1">
    <citation type="submission" date="2019-06" db="EMBL/GenBank/DDBJ databases">
        <authorList>
            <person name="Li M."/>
        </authorList>
    </citation>
    <scope>NUCLEOTIDE SEQUENCE [LARGE SCALE GENOMIC DNA]</scope>
    <source>
        <strain evidence="1 2">BGMRC2036</strain>
    </source>
</reference>
<dbReference type="Proteomes" id="UP000318801">
    <property type="component" value="Unassembled WGS sequence"/>
</dbReference>
<protein>
    <submittedName>
        <fullName evidence="1">Uncharacterized protein</fullName>
    </submittedName>
</protein>
<gene>
    <name evidence="1" type="ORF">FJU08_11065</name>
</gene>
<dbReference type="AlphaFoldDB" id="A0A506UAF6"/>
<keyword evidence="2" id="KW-1185">Reference proteome</keyword>
<organism evidence="1 2">
    <name type="scientific">Martelella alba</name>
    <dbReference type="NCBI Taxonomy" id="2590451"/>
    <lineage>
        <taxon>Bacteria</taxon>
        <taxon>Pseudomonadati</taxon>
        <taxon>Pseudomonadota</taxon>
        <taxon>Alphaproteobacteria</taxon>
        <taxon>Hyphomicrobiales</taxon>
        <taxon>Aurantimonadaceae</taxon>
        <taxon>Martelella</taxon>
    </lineage>
</organism>
<evidence type="ECO:0000313" key="1">
    <source>
        <dbReference type="EMBL" id="TPW30508.1"/>
    </source>
</evidence>
<comment type="caution">
    <text evidence="1">The sequence shown here is derived from an EMBL/GenBank/DDBJ whole genome shotgun (WGS) entry which is preliminary data.</text>
</comment>
<sequence>MAENPVAGKTCAFFGPIGELIKAKAEKRVSVSNLGDNVLFCDFLPQLNFCQVRLSAFLFDV</sequence>